<dbReference type="Gene3D" id="3.40.50.1240">
    <property type="entry name" value="Phosphoglycerate mutase-like"/>
    <property type="match status" value="1"/>
</dbReference>
<dbReference type="SUPFAM" id="SSF53254">
    <property type="entry name" value="Phosphoglycerate mutase-like"/>
    <property type="match status" value="1"/>
</dbReference>
<proteinExistence type="predicted"/>
<reference evidence="1" key="1">
    <citation type="submission" date="2018-06" db="EMBL/GenBank/DDBJ databases">
        <authorList>
            <person name="Zhirakovskaya E."/>
        </authorList>
    </citation>
    <scope>NUCLEOTIDE SEQUENCE</scope>
</reference>
<organism evidence="1">
    <name type="scientific">hydrothermal vent metagenome</name>
    <dbReference type="NCBI Taxonomy" id="652676"/>
    <lineage>
        <taxon>unclassified sequences</taxon>
        <taxon>metagenomes</taxon>
        <taxon>ecological metagenomes</taxon>
    </lineage>
</organism>
<dbReference type="EMBL" id="UOEU01001051">
    <property type="protein sequence ID" value="VAW43239.1"/>
    <property type="molecule type" value="Genomic_DNA"/>
</dbReference>
<dbReference type="InterPro" id="IPR013078">
    <property type="entry name" value="His_Pase_superF_clade-1"/>
</dbReference>
<accession>A0A3B0W1S8</accession>
<dbReference type="Pfam" id="PF00300">
    <property type="entry name" value="His_Phos_1"/>
    <property type="match status" value="1"/>
</dbReference>
<dbReference type="PANTHER" id="PTHR47623:SF1">
    <property type="entry name" value="OS09G0287300 PROTEIN"/>
    <property type="match status" value="1"/>
</dbReference>
<dbReference type="InterPro" id="IPR029033">
    <property type="entry name" value="His_PPase_superfam"/>
</dbReference>
<gene>
    <name evidence="1" type="ORF">MNBD_CHLOROFLEXI01-3882</name>
</gene>
<sequence>MKTLLILRHAKSDWGDSQLSDHERPLNGRGSYDAPRMGAWLKQQGMVPELIISSTAVRALTTAELVAQGCDFEGELRLTNDLYLAGPPTYIDILSQLTNDSERVMVVGHNPGMETLLSLLTGKDRRMTTANVAVVELPIDSWRELTLFSDGRLAHFWRPKDLPT</sequence>
<dbReference type="AlphaFoldDB" id="A0A3B0W1S8"/>
<protein>
    <submittedName>
        <fullName evidence="1">Phosphohistidine phosphatase SixA</fullName>
    </submittedName>
</protein>
<dbReference type="PANTHER" id="PTHR47623">
    <property type="entry name" value="OS09G0287300 PROTEIN"/>
    <property type="match status" value="1"/>
</dbReference>
<dbReference type="CDD" id="cd07067">
    <property type="entry name" value="HP_PGM_like"/>
    <property type="match status" value="1"/>
</dbReference>
<evidence type="ECO:0000313" key="1">
    <source>
        <dbReference type="EMBL" id="VAW43239.1"/>
    </source>
</evidence>
<name>A0A3B0W1S8_9ZZZZ</name>